<gene>
    <name evidence="9" type="ORF">TVAG_371890</name>
</gene>
<comment type="subcellular location">
    <subcellularLocation>
        <location evidence="1">Cell membrane</location>
        <topology evidence="1">Multi-pass membrane protein</topology>
    </subcellularLocation>
</comment>
<name>A2E0W0_TRIV3</name>
<dbReference type="Proteomes" id="UP000001542">
    <property type="component" value="Unassembled WGS sequence"/>
</dbReference>
<dbReference type="AlphaFoldDB" id="A2E0W0"/>
<evidence type="ECO:0000256" key="3">
    <source>
        <dbReference type="ARBA" id="ARBA00022448"/>
    </source>
</evidence>
<keyword evidence="4" id="KW-1003">Cell membrane</keyword>
<keyword evidence="6 8" id="KW-1133">Transmembrane helix</keyword>
<keyword evidence="10" id="KW-1185">Reference proteome</keyword>
<dbReference type="SMR" id="A2E0W0"/>
<dbReference type="Pfam" id="PF03547">
    <property type="entry name" value="Mem_trans"/>
    <property type="match status" value="1"/>
</dbReference>
<dbReference type="InterPro" id="IPR004776">
    <property type="entry name" value="Mem_transp_PIN-like"/>
</dbReference>
<keyword evidence="7 8" id="KW-0472">Membrane</keyword>
<dbReference type="RefSeq" id="XP_001325938.1">
    <property type="nucleotide sequence ID" value="XM_001325903.1"/>
</dbReference>
<reference evidence="9" key="1">
    <citation type="submission" date="2006-10" db="EMBL/GenBank/DDBJ databases">
        <authorList>
            <person name="Amadeo P."/>
            <person name="Zhao Q."/>
            <person name="Wortman J."/>
            <person name="Fraser-Liggett C."/>
            <person name="Carlton J."/>
        </authorList>
    </citation>
    <scope>NUCLEOTIDE SEQUENCE</scope>
    <source>
        <strain evidence="9">G3</strain>
    </source>
</reference>
<feature type="transmembrane region" description="Helical" evidence="8">
    <location>
        <begin position="70"/>
        <end position="90"/>
    </location>
</feature>
<organism evidence="9 10">
    <name type="scientific">Trichomonas vaginalis (strain ATCC PRA-98 / G3)</name>
    <dbReference type="NCBI Taxonomy" id="412133"/>
    <lineage>
        <taxon>Eukaryota</taxon>
        <taxon>Metamonada</taxon>
        <taxon>Parabasalia</taxon>
        <taxon>Trichomonadida</taxon>
        <taxon>Trichomonadidae</taxon>
        <taxon>Trichomonas</taxon>
    </lineage>
</organism>
<dbReference type="GO" id="GO:0055085">
    <property type="term" value="P:transmembrane transport"/>
    <property type="evidence" value="ECO:0007669"/>
    <property type="project" value="InterPro"/>
</dbReference>
<protein>
    <submittedName>
        <fullName evidence="9">Auxin Efflux Carrier family protein</fullName>
    </submittedName>
</protein>
<feature type="transmembrane region" description="Helical" evidence="8">
    <location>
        <begin position="255"/>
        <end position="277"/>
    </location>
</feature>
<dbReference type="OrthoDB" id="2133778at2759"/>
<dbReference type="VEuPathDB" id="TrichDB:TVAG_371890"/>
<feature type="transmembrane region" description="Helical" evidence="8">
    <location>
        <begin position="315"/>
        <end position="334"/>
    </location>
</feature>
<evidence type="ECO:0000256" key="8">
    <source>
        <dbReference type="SAM" id="Phobius"/>
    </source>
</evidence>
<evidence type="ECO:0000313" key="10">
    <source>
        <dbReference type="Proteomes" id="UP000001542"/>
    </source>
</evidence>
<feature type="transmembrane region" description="Helical" evidence="8">
    <location>
        <begin position="39"/>
        <end position="58"/>
    </location>
</feature>
<evidence type="ECO:0000256" key="2">
    <source>
        <dbReference type="ARBA" id="ARBA00010145"/>
    </source>
</evidence>
<keyword evidence="5 8" id="KW-0812">Transmembrane</keyword>
<evidence type="ECO:0000313" key="9">
    <source>
        <dbReference type="EMBL" id="EAY13715.1"/>
    </source>
</evidence>
<evidence type="ECO:0000256" key="4">
    <source>
        <dbReference type="ARBA" id="ARBA00022475"/>
    </source>
</evidence>
<sequence length="351" mass="39956">MAGSFYVDIIQVGVSMILIIAIGYILSWLQLFDADGFKAMNAFSAKICFPFLLFRSMASRPFKEISVRPLYNALLSSASSQIVLLVIFFFKFDDRLYTYLSTVISSCYINYIILGLPIFTSIWGNNYNQIPAISSFCHYILLVPLFIINSQLWKIKKEKEELFKKQQLEGGKNADVKLQKLTWKDVVMAFWTAVKTPLVVGNIIGIIWSAIGIPFPPFFKKLSDYVGDGITLFALLGIGRFLQQKSLISCHWFQLLSCLVVRFFIFPGFSFLWSYVFKFPNRIARQCLVLSMLPAANAGFILANSVGIGANVASAMVFWSLIFLVPVLLLWFYILDHYDIFHDDLSDIEKT</sequence>
<feature type="transmembrane region" description="Helical" evidence="8">
    <location>
        <begin position="225"/>
        <end position="243"/>
    </location>
</feature>
<dbReference type="PANTHER" id="PTHR36838:SF3">
    <property type="entry name" value="TRANSPORTER AUXIN EFFLUX CARRIER EC FAMILY"/>
    <property type="match status" value="1"/>
</dbReference>
<accession>A2E0W0</accession>
<dbReference type="EMBL" id="DS113281">
    <property type="protein sequence ID" value="EAY13715.1"/>
    <property type="molecule type" value="Genomic_DNA"/>
</dbReference>
<reference evidence="9" key="2">
    <citation type="journal article" date="2007" name="Science">
        <title>Draft genome sequence of the sexually transmitted pathogen Trichomonas vaginalis.</title>
        <authorList>
            <person name="Carlton J.M."/>
            <person name="Hirt R.P."/>
            <person name="Silva J.C."/>
            <person name="Delcher A.L."/>
            <person name="Schatz M."/>
            <person name="Zhao Q."/>
            <person name="Wortman J.R."/>
            <person name="Bidwell S.L."/>
            <person name="Alsmark U.C.M."/>
            <person name="Besteiro S."/>
            <person name="Sicheritz-Ponten T."/>
            <person name="Noel C.J."/>
            <person name="Dacks J.B."/>
            <person name="Foster P.G."/>
            <person name="Simillion C."/>
            <person name="Van de Peer Y."/>
            <person name="Miranda-Saavedra D."/>
            <person name="Barton G.J."/>
            <person name="Westrop G.D."/>
            <person name="Mueller S."/>
            <person name="Dessi D."/>
            <person name="Fiori P.L."/>
            <person name="Ren Q."/>
            <person name="Paulsen I."/>
            <person name="Zhang H."/>
            <person name="Bastida-Corcuera F.D."/>
            <person name="Simoes-Barbosa A."/>
            <person name="Brown M.T."/>
            <person name="Hayes R.D."/>
            <person name="Mukherjee M."/>
            <person name="Okumura C.Y."/>
            <person name="Schneider R."/>
            <person name="Smith A.J."/>
            <person name="Vanacova S."/>
            <person name="Villalvazo M."/>
            <person name="Haas B.J."/>
            <person name="Pertea M."/>
            <person name="Feldblyum T.V."/>
            <person name="Utterback T.R."/>
            <person name="Shu C.L."/>
            <person name="Osoegawa K."/>
            <person name="de Jong P.J."/>
            <person name="Hrdy I."/>
            <person name="Horvathova L."/>
            <person name="Zubacova Z."/>
            <person name="Dolezal P."/>
            <person name="Malik S.B."/>
            <person name="Logsdon J.M. Jr."/>
            <person name="Henze K."/>
            <person name="Gupta A."/>
            <person name="Wang C.C."/>
            <person name="Dunne R.L."/>
            <person name="Upcroft J.A."/>
            <person name="Upcroft P."/>
            <person name="White O."/>
            <person name="Salzberg S.L."/>
            <person name="Tang P."/>
            <person name="Chiu C.-H."/>
            <person name="Lee Y.-S."/>
            <person name="Embley T.M."/>
            <person name="Coombs G.H."/>
            <person name="Mottram J.C."/>
            <person name="Tachezy J."/>
            <person name="Fraser-Liggett C.M."/>
            <person name="Johnson P.J."/>
        </authorList>
    </citation>
    <scope>NUCLEOTIDE SEQUENCE [LARGE SCALE GENOMIC DNA]</scope>
    <source>
        <strain evidence="9">G3</strain>
    </source>
</reference>
<dbReference type="InParanoid" id="A2E0W0"/>
<feature type="transmembrane region" description="Helical" evidence="8">
    <location>
        <begin position="283"/>
        <end position="303"/>
    </location>
</feature>
<evidence type="ECO:0000256" key="6">
    <source>
        <dbReference type="ARBA" id="ARBA00022989"/>
    </source>
</evidence>
<dbReference type="InterPro" id="IPR038770">
    <property type="entry name" value="Na+/solute_symporter_sf"/>
</dbReference>
<keyword evidence="3" id="KW-0813">Transport</keyword>
<dbReference type="VEuPathDB" id="TrichDB:TVAGG3_0326150"/>
<feature type="transmembrane region" description="Helical" evidence="8">
    <location>
        <begin position="198"/>
        <end position="219"/>
    </location>
</feature>
<evidence type="ECO:0000256" key="1">
    <source>
        <dbReference type="ARBA" id="ARBA00004651"/>
    </source>
</evidence>
<dbReference type="KEGG" id="tva:4771695"/>
<dbReference type="GO" id="GO:0005886">
    <property type="term" value="C:plasma membrane"/>
    <property type="evidence" value="ECO:0007669"/>
    <property type="project" value="UniProtKB-SubCell"/>
</dbReference>
<comment type="similarity">
    <text evidence="2">Belongs to the auxin efflux carrier (TC 2.A.69) family.</text>
</comment>
<feature type="transmembrane region" description="Helical" evidence="8">
    <location>
        <begin position="129"/>
        <end position="148"/>
    </location>
</feature>
<evidence type="ECO:0000256" key="5">
    <source>
        <dbReference type="ARBA" id="ARBA00022692"/>
    </source>
</evidence>
<feature type="transmembrane region" description="Helical" evidence="8">
    <location>
        <begin position="97"/>
        <end position="123"/>
    </location>
</feature>
<dbReference type="Gene3D" id="1.20.1530.20">
    <property type="match status" value="1"/>
</dbReference>
<dbReference type="PANTHER" id="PTHR36838">
    <property type="entry name" value="AUXIN EFFLUX CARRIER FAMILY PROTEIN"/>
    <property type="match status" value="1"/>
</dbReference>
<evidence type="ECO:0000256" key="7">
    <source>
        <dbReference type="ARBA" id="ARBA00023136"/>
    </source>
</evidence>
<feature type="transmembrane region" description="Helical" evidence="8">
    <location>
        <begin position="6"/>
        <end position="27"/>
    </location>
</feature>
<proteinExistence type="inferred from homology"/>